<feature type="region of interest" description="Disordered" evidence="1">
    <location>
        <begin position="228"/>
        <end position="250"/>
    </location>
</feature>
<feature type="transmembrane region" description="Helical" evidence="2">
    <location>
        <begin position="413"/>
        <end position="434"/>
    </location>
</feature>
<sequence length="441" mass="48141">MDRKTRGTVLVVGAVVLLVATLGVSAALAPDTAVAGDDSERRTLVGIQGGGPGWHEYGSIANVEGTDVTWRLADTDSYFDVTLLDNGSVMAGFMHGGYEDCGPYESPCTHTGFRILDPDTKEIQYEYSYPVRSSSNSEVHDVEQLENGEFLLTDMDREGLTIVKNDEVVWQWNASSYYEAPADPTRVDWLHINDVDVVGEGQFLVSVRNANQILVVDRQEGVVETINADEGGSDNTCTPSGRNQLEDQDGDGDVRCGDPAVLNHQHNPQWLGGDPTGEGEAAVLVADSDNDRVAELHRQNGSWEVAWTLERAGGIDLRWPRDADRLANGNTLVTDTLNKRVFEVTENGTVVWSIGYKALNHKVPYEADREPQGELTQAEWYVGESPNEGRSGEIPVLTEAAALLPGVFPWLPFWFNGAQLGLTIVSVAVAGVGARDLWRTR</sequence>
<keyword evidence="2" id="KW-0812">Transmembrane</keyword>
<organism evidence="3 4">
    <name type="scientific">Halolamina salifodinae</name>
    <dbReference type="NCBI Taxonomy" id="1202767"/>
    <lineage>
        <taxon>Archaea</taxon>
        <taxon>Methanobacteriati</taxon>
        <taxon>Methanobacteriota</taxon>
        <taxon>Stenosarchaea group</taxon>
        <taxon>Halobacteria</taxon>
        <taxon>Halobacteriales</taxon>
        <taxon>Haloferacaceae</taxon>
    </lineage>
</organism>
<name>A0A8T4GZM4_9EURY</name>
<dbReference type="PANTHER" id="PTHR35340">
    <property type="entry name" value="PQQ ENZYME REPEAT PROTEIN-RELATED"/>
    <property type="match status" value="1"/>
</dbReference>
<gene>
    <name evidence="3" type="ORF">J2753_002390</name>
</gene>
<evidence type="ECO:0000256" key="2">
    <source>
        <dbReference type="SAM" id="Phobius"/>
    </source>
</evidence>
<dbReference type="EMBL" id="JAGGLC010000005">
    <property type="protein sequence ID" value="MBP1987880.1"/>
    <property type="molecule type" value="Genomic_DNA"/>
</dbReference>
<dbReference type="Proteomes" id="UP000823736">
    <property type="component" value="Unassembled WGS sequence"/>
</dbReference>
<dbReference type="InterPro" id="IPR039535">
    <property type="entry name" value="ASST-like"/>
</dbReference>
<dbReference type="OrthoDB" id="306371at2157"/>
<evidence type="ECO:0000313" key="3">
    <source>
        <dbReference type="EMBL" id="MBP1987880.1"/>
    </source>
</evidence>
<evidence type="ECO:0000313" key="4">
    <source>
        <dbReference type="Proteomes" id="UP000823736"/>
    </source>
</evidence>
<dbReference type="Gene3D" id="2.120.10.30">
    <property type="entry name" value="TolB, C-terminal domain"/>
    <property type="match status" value="1"/>
</dbReference>
<dbReference type="SUPFAM" id="SSF101898">
    <property type="entry name" value="NHL repeat"/>
    <property type="match status" value="1"/>
</dbReference>
<feature type="compositionally biased region" description="Polar residues" evidence="1">
    <location>
        <begin position="233"/>
        <end position="243"/>
    </location>
</feature>
<dbReference type="InterPro" id="IPR011042">
    <property type="entry name" value="6-blade_b-propeller_TolB-like"/>
</dbReference>
<accession>A0A8T4GZM4</accession>
<keyword evidence="4" id="KW-1185">Reference proteome</keyword>
<reference evidence="3" key="1">
    <citation type="submission" date="2021-03" db="EMBL/GenBank/DDBJ databases">
        <title>Genomic Encyclopedia of Type Strains, Phase IV (KMG-IV): sequencing the most valuable type-strain genomes for metagenomic binning, comparative biology and taxonomic classification.</title>
        <authorList>
            <person name="Goeker M."/>
        </authorList>
    </citation>
    <scope>NUCLEOTIDE SEQUENCE</scope>
    <source>
        <strain evidence="3">DSM 26232</strain>
    </source>
</reference>
<comment type="caution">
    <text evidence="3">The sequence shown here is derived from an EMBL/GenBank/DDBJ whole genome shotgun (WGS) entry which is preliminary data.</text>
</comment>
<dbReference type="PANTHER" id="PTHR35340:SF5">
    <property type="entry name" value="ASST-DOMAIN-CONTAINING PROTEIN"/>
    <property type="match status" value="1"/>
</dbReference>
<dbReference type="RefSeq" id="WP_209492239.1">
    <property type="nucleotide sequence ID" value="NZ_JAGGLC010000005.1"/>
</dbReference>
<evidence type="ECO:0008006" key="5">
    <source>
        <dbReference type="Google" id="ProtNLM"/>
    </source>
</evidence>
<protein>
    <recommendedName>
        <fullName evidence="5">Arylsulfotransferase (ASST)</fullName>
    </recommendedName>
</protein>
<dbReference type="Pfam" id="PF14269">
    <property type="entry name" value="Arylsulfotran_2"/>
    <property type="match status" value="1"/>
</dbReference>
<evidence type="ECO:0000256" key="1">
    <source>
        <dbReference type="SAM" id="MobiDB-lite"/>
    </source>
</evidence>
<keyword evidence="2" id="KW-1133">Transmembrane helix</keyword>
<keyword evidence="2" id="KW-0472">Membrane</keyword>
<dbReference type="InterPro" id="IPR053143">
    <property type="entry name" value="Arylsulfate_ST"/>
</dbReference>
<dbReference type="AlphaFoldDB" id="A0A8T4GZM4"/>
<proteinExistence type="predicted"/>